<proteinExistence type="predicted"/>
<accession>A0A834CSI4</accession>
<comment type="caution">
    <text evidence="1">The sequence shown here is derived from an EMBL/GenBank/DDBJ whole genome shotgun (WGS) entry which is preliminary data.</text>
</comment>
<name>A0A834CSI4_ORYME</name>
<dbReference type="Proteomes" id="UP000646548">
    <property type="component" value="Unassembled WGS sequence"/>
</dbReference>
<reference evidence="1" key="1">
    <citation type="journal article" name="BMC Genomics">
        <title>Long-read sequencing and de novo genome assembly of marine medaka (Oryzias melastigma).</title>
        <authorList>
            <person name="Liang P."/>
            <person name="Saqib H.S.A."/>
            <person name="Ni X."/>
            <person name="Shen Y."/>
        </authorList>
    </citation>
    <scope>NUCLEOTIDE SEQUENCE</scope>
    <source>
        <strain evidence="1">Bigg-433</strain>
    </source>
</reference>
<gene>
    <name evidence="1" type="ORF">FQA47_008005</name>
</gene>
<dbReference type="EMBL" id="WKFB01000201">
    <property type="protein sequence ID" value="KAF6731951.1"/>
    <property type="molecule type" value="Genomic_DNA"/>
</dbReference>
<evidence type="ECO:0000313" key="2">
    <source>
        <dbReference type="Proteomes" id="UP000646548"/>
    </source>
</evidence>
<organism evidence="1 2">
    <name type="scientific">Oryzias melastigma</name>
    <name type="common">Marine medaka</name>
    <dbReference type="NCBI Taxonomy" id="30732"/>
    <lineage>
        <taxon>Eukaryota</taxon>
        <taxon>Metazoa</taxon>
        <taxon>Chordata</taxon>
        <taxon>Craniata</taxon>
        <taxon>Vertebrata</taxon>
        <taxon>Euteleostomi</taxon>
        <taxon>Actinopterygii</taxon>
        <taxon>Neopterygii</taxon>
        <taxon>Teleostei</taxon>
        <taxon>Neoteleostei</taxon>
        <taxon>Acanthomorphata</taxon>
        <taxon>Ovalentaria</taxon>
        <taxon>Atherinomorphae</taxon>
        <taxon>Beloniformes</taxon>
        <taxon>Adrianichthyidae</taxon>
        <taxon>Oryziinae</taxon>
        <taxon>Oryzias</taxon>
    </lineage>
</organism>
<evidence type="ECO:0000313" key="1">
    <source>
        <dbReference type="EMBL" id="KAF6731951.1"/>
    </source>
</evidence>
<dbReference type="AlphaFoldDB" id="A0A834CSI4"/>
<protein>
    <submittedName>
        <fullName evidence="1">Uncharacterized protein</fullName>
    </submittedName>
</protein>
<sequence>MIIAKLKDRPLQSELSLDCSNGGTHKVIDCKRCHSRAVGEWGRQQERGLCVRGKFHAAAAAAVDESRPRCGTVYLPAPAAAHASRRLLAAVRARTSLRSRCCRQVSGPPHGPPGVRKQCFDLISVPLKQFMFLPRTFKEGSPG</sequence>